<feature type="non-terminal residue" evidence="2">
    <location>
        <position position="267"/>
    </location>
</feature>
<accession>A0A699KNB5</accession>
<name>A0A699KNB5_TANCI</name>
<feature type="non-terminal residue" evidence="2">
    <location>
        <position position="1"/>
    </location>
</feature>
<dbReference type="EMBL" id="BKCJ010537531">
    <property type="protein sequence ID" value="GFB03239.1"/>
    <property type="molecule type" value="Genomic_DNA"/>
</dbReference>
<reference evidence="2" key="1">
    <citation type="journal article" date="2019" name="Sci. Rep.">
        <title>Draft genome of Tanacetum cinerariifolium, the natural source of mosquito coil.</title>
        <authorList>
            <person name="Yamashiro T."/>
            <person name="Shiraishi A."/>
            <person name="Satake H."/>
            <person name="Nakayama K."/>
        </authorList>
    </citation>
    <scope>NUCLEOTIDE SEQUENCE</scope>
</reference>
<protein>
    <submittedName>
        <fullName evidence="2">Ubiquitin hydrolase</fullName>
    </submittedName>
</protein>
<dbReference type="AlphaFoldDB" id="A0A699KNB5"/>
<sequence>PQQDSTTASTSEGSVKKKGRTVAFTTDDMQKRRNDTFSGNKATKKTMKNLLKQQYGNFKAEAKNSSGNKEVNTASIPTASTQDSPAGPNVTTASISLDTASSKDLDNLLGCQRSNKNKEGLGYSAIPPPHAQVYYPPKKDMSWTGLSEFVDDTITDYSRPSPSIENNSDDFQNKKPFVAETGASSSTILSKPAIKFVKATERPTEIKTNKVETVKKLAVKYAELYKKTSNSPNVRGNQRNWNNLKSHQLGKNFEMKNKACFNCGDFN</sequence>
<dbReference type="GO" id="GO:0016787">
    <property type="term" value="F:hydrolase activity"/>
    <property type="evidence" value="ECO:0007669"/>
    <property type="project" value="UniProtKB-KW"/>
</dbReference>
<proteinExistence type="predicted"/>
<feature type="region of interest" description="Disordered" evidence="1">
    <location>
        <begin position="1"/>
        <end position="93"/>
    </location>
</feature>
<feature type="compositionally biased region" description="Polar residues" evidence="1">
    <location>
        <begin position="1"/>
        <end position="13"/>
    </location>
</feature>
<keyword evidence="2" id="KW-0378">Hydrolase</keyword>
<feature type="compositionally biased region" description="Polar residues" evidence="1">
    <location>
        <begin position="63"/>
        <end position="93"/>
    </location>
</feature>
<gene>
    <name evidence="2" type="ORF">Tci_675210</name>
</gene>
<comment type="caution">
    <text evidence="2">The sequence shown here is derived from an EMBL/GenBank/DDBJ whole genome shotgun (WGS) entry which is preliminary data.</text>
</comment>
<evidence type="ECO:0000313" key="2">
    <source>
        <dbReference type="EMBL" id="GFB03239.1"/>
    </source>
</evidence>
<organism evidence="2">
    <name type="scientific">Tanacetum cinerariifolium</name>
    <name type="common">Dalmatian daisy</name>
    <name type="synonym">Chrysanthemum cinerariifolium</name>
    <dbReference type="NCBI Taxonomy" id="118510"/>
    <lineage>
        <taxon>Eukaryota</taxon>
        <taxon>Viridiplantae</taxon>
        <taxon>Streptophyta</taxon>
        <taxon>Embryophyta</taxon>
        <taxon>Tracheophyta</taxon>
        <taxon>Spermatophyta</taxon>
        <taxon>Magnoliopsida</taxon>
        <taxon>eudicotyledons</taxon>
        <taxon>Gunneridae</taxon>
        <taxon>Pentapetalae</taxon>
        <taxon>asterids</taxon>
        <taxon>campanulids</taxon>
        <taxon>Asterales</taxon>
        <taxon>Asteraceae</taxon>
        <taxon>Asteroideae</taxon>
        <taxon>Anthemideae</taxon>
        <taxon>Anthemidinae</taxon>
        <taxon>Tanacetum</taxon>
    </lineage>
</organism>
<evidence type="ECO:0000256" key="1">
    <source>
        <dbReference type="SAM" id="MobiDB-lite"/>
    </source>
</evidence>